<evidence type="ECO:0000313" key="2">
    <source>
        <dbReference type="EMBL" id="WTS17919.1"/>
    </source>
</evidence>
<evidence type="ECO:0000256" key="1">
    <source>
        <dbReference type="SAM" id="SignalP"/>
    </source>
</evidence>
<accession>A0AAU1UL27</accession>
<protein>
    <recommendedName>
        <fullName evidence="3">Secreted protein</fullName>
    </recommendedName>
</protein>
<keyword evidence="1" id="KW-0732">Signal</keyword>
<dbReference type="EMBL" id="CP108195">
    <property type="protein sequence ID" value="WTS17919.1"/>
    <property type="molecule type" value="Genomic_DNA"/>
</dbReference>
<gene>
    <name evidence="2" type="ORF">OHU69_47015</name>
</gene>
<feature type="signal peptide" evidence="1">
    <location>
        <begin position="1"/>
        <end position="34"/>
    </location>
</feature>
<sequence length="145" mass="14281">MGSGHAGRRGIARLVAVCAVLFGLVLMHGSPASAAEGCHGSMPAPALMTAGHEASPMATAHAPATHHPGLTLQAARAGGMPGVLCVATPAHERIPLPAPGLLAVAAVTVPAAWTPARLRALGGSGLRGPPAGGRDHLLQACIART</sequence>
<reference evidence="2" key="1">
    <citation type="submission" date="2022-10" db="EMBL/GenBank/DDBJ databases">
        <title>The complete genomes of actinobacterial strains from the NBC collection.</title>
        <authorList>
            <person name="Joergensen T.S."/>
            <person name="Alvarez Arevalo M."/>
            <person name="Sterndorff E.B."/>
            <person name="Faurdal D."/>
            <person name="Vuksanovic O."/>
            <person name="Mourched A.-S."/>
            <person name="Charusanti P."/>
            <person name="Shaw S."/>
            <person name="Blin K."/>
            <person name="Weber T."/>
        </authorList>
    </citation>
    <scope>NUCLEOTIDE SEQUENCE</scope>
    <source>
        <strain evidence="2">NBC_00119</strain>
    </source>
</reference>
<feature type="chain" id="PRO_5043793527" description="Secreted protein" evidence="1">
    <location>
        <begin position="35"/>
        <end position="145"/>
    </location>
</feature>
<name>A0AAU1UL27_9ACTN</name>
<organism evidence="2">
    <name type="scientific">Streptomyces sp. NBC_00119</name>
    <dbReference type="NCBI Taxonomy" id="2975659"/>
    <lineage>
        <taxon>Bacteria</taxon>
        <taxon>Bacillati</taxon>
        <taxon>Actinomycetota</taxon>
        <taxon>Actinomycetes</taxon>
        <taxon>Kitasatosporales</taxon>
        <taxon>Streptomycetaceae</taxon>
        <taxon>Streptomyces</taxon>
    </lineage>
</organism>
<evidence type="ECO:0008006" key="3">
    <source>
        <dbReference type="Google" id="ProtNLM"/>
    </source>
</evidence>
<dbReference type="AlphaFoldDB" id="A0AAU1UL27"/>
<proteinExistence type="predicted"/>